<organism evidence="2 3">
    <name type="scientific">Lacipirellula limnantheis</name>
    <dbReference type="NCBI Taxonomy" id="2528024"/>
    <lineage>
        <taxon>Bacteria</taxon>
        <taxon>Pseudomonadati</taxon>
        <taxon>Planctomycetota</taxon>
        <taxon>Planctomycetia</taxon>
        <taxon>Pirellulales</taxon>
        <taxon>Lacipirellulaceae</taxon>
        <taxon>Lacipirellula</taxon>
    </lineage>
</organism>
<keyword evidence="3" id="KW-1185">Reference proteome</keyword>
<sequence length="337" mass="35693" precursor="true">MKSTLAVAMFASVCALGCAAGRVPRFDQSNGNYAAASLDGEPQIEHGRPHRFIDGVGWVFGIPEKIALWDRRASNHDVSPETEEKLAEYLAANGMESTKVRINQYDPGGEWRRLVDNKSVGAGWRYTVGALRTLGYTILPGRVFSGLVGGDSYNPYSDSIYVYSDIPAIAVEQGAQAKNVRWREHPGTYASIYSLPVLTLFPGKAAKSEVYEYVALNGTYDEQLAARDALYPKYGSEIGGQTAYLVPGSSLVFSLAGAGLGHVVDAVTPAPAVGAEPFAQAAAKYQQPTELADAPNVTAWPSAAPAGVPAATPAIVPAAGIRQAAAEEPSVDATIMR</sequence>
<accession>A0A517TX02</accession>
<feature type="signal peptide" evidence="1">
    <location>
        <begin position="1"/>
        <end position="19"/>
    </location>
</feature>
<dbReference type="OrthoDB" id="9255985at2"/>
<dbReference type="KEGG" id="llh:I41_20770"/>
<dbReference type="RefSeq" id="WP_145432411.1">
    <property type="nucleotide sequence ID" value="NZ_CP036339.1"/>
</dbReference>
<gene>
    <name evidence="2" type="ORF">I41_20770</name>
</gene>
<dbReference type="Proteomes" id="UP000317909">
    <property type="component" value="Chromosome"/>
</dbReference>
<protein>
    <submittedName>
        <fullName evidence="2">Uncharacterized protein</fullName>
    </submittedName>
</protein>
<evidence type="ECO:0000256" key="1">
    <source>
        <dbReference type="SAM" id="SignalP"/>
    </source>
</evidence>
<keyword evidence="1" id="KW-0732">Signal</keyword>
<reference evidence="2 3" key="1">
    <citation type="submission" date="2019-02" db="EMBL/GenBank/DDBJ databases">
        <title>Deep-cultivation of Planctomycetes and their phenomic and genomic characterization uncovers novel biology.</title>
        <authorList>
            <person name="Wiegand S."/>
            <person name="Jogler M."/>
            <person name="Boedeker C."/>
            <person name="Pinto D."/>
            <person name="Vollmers J."/>
            <person name="Rivas-Marin E."/>
            <person name="Kohn T."/>
            <person name="Peeters S.H."/>
            <person name="Heuer A."/>
            <person name="Rast P."/>
            <person name="Oberbeckmann S."/>
            <person name="Bunk B."/>
            <person name="Jeske O."/>
            <person name="Meyerdierks A."/>
            <person name="Storesund J.E."/>
            <person name="Kallscheuer N."/>
            <person name="Luecker S."/>
            <person name="Lage O.M."/>
            <person name="Pohl T."/>
            <person name="Merkel B.J."/>
            <person name="Hornburger P."/>
            <person name="Mueller R.-W."/>
            <person name="Bruemmer F."/>
            <person name="Labrenz M."/>
            <person name="Spormann A.M."/>
            <person name="Op den Camp H."/>
            <person name="Overmann J."/>
            <person name="Amann R."/>
            <person name="Jetten M.S.M."/>
            <person name="Mascher T."/>
            <person name="Medema M.H."/>
            <person name="Devos D.P."/>
            <person name="Kaster A.-K."/>
            <person name="Ovreas L."/>
            <person name="Rohde M."/>
            <person name="Galperin M.Y."/>
            <person name="Jogler C."/>
        </authorList>
    </citation>
    <scope>NUCLEOTIDE SEQUENCE [LARGE SCALE GENOMIC DNA]</scope>
    <source>
        <strain evidence="2 3">I41</strain>
    </source>
</reference>
<evidence type="ECO:0000313" key="2">
    <source>
        <dbReference type="EMBL" id="QDT72892.1"/>
    </source>
</evidence>
<proteinExistence type="predicted"/>
<evidence type="ECO:0000313" key="3">
    <source>
        <dbReference type="Proteomes" id="UP000317909"/>
    </source>
</evidence>
<dbReference type="EMBL" id="CP036339">
    <property type="protein sequence ID" value="QDT72892.1"/>
    <property type="molecule type" value="Genomic_DNA"/>
</dbReference>
<feature type="chain" id="PRO_5022183496" evidence="1">
    <location>
        <begin position="20"/>
        <end position="337"/>
    </location>
</feature>
<name>A0A517TX02_9BACT</name>
<dbReference type="AlphaFoldDB" id="A0A517TX02"/>